<gene>
    <name evidence="11" type="ORF">DXX94_08420</name>
</gene>
<dbReference type="EMBL" id="QUOT01000001">
    <property type="protein sequence ID" value="REL32660.1"/>
    <property type="molecule type" value="Genomic_DNA"/>
</dbReference>
<evidence type="ECO:0000256" key="5">
    <source>
        <dbReference type="ARBA" id="ARBA00022692"/>
    </source>
</evidence>
<feature type="domain" description="Tripartite ATP-independent periplasmic transporters DctQ component" evidence="10">
    <location>
        <begin position="7"/>
        <end position="138"/>
    </location>
</feature>
<protein>
    <recommendedName>
        <fullName evidence="9">TRAP transporter small permease protein</fullName>
    </recommendedName>
</protein>
<accession>A0A3E0U795</accession>
<evidence type="ECO:0000256" key="6">
    <source>
        <dbReference type="ARBA" id="ARBA00022989"/>
    </source>
</evidence>
<comment type="subunit">
    <text evidence="9">The complex comprises the extracytoplasmic solute receptor protein and the two transmembrane proteins.</text>
</comment>
<evidence type="ECO:0000259" key="10">
    <source>
        <dbReference type="Pfam" id="PF04290"/>
    </source>
</evidence>
<comment type="function">
    <text evidence="9">Part of the tripartite ATP-independent periplasmic (TRAP) transport system.</text>
</comment>
<comment type="caution">
    <text evidence="11">The sequence shown here is derived from an EMBL/GenBank/DDBJ whole genome shotgun (WGS) entry which is preliminary data.</text>
</comment>
<keyword evidence="7 9" id="KW-0472">Membrane</keyword>
<dbReference type="InterPro" id="IPR055348">
    <property type="entry name" value="DctQ"/>
</dbReference>
<evidence type="ECO:0000256" key="1">
    <source>
        <dbReference type="ARBA" id="ARBA00004429"/>
    </source>
</evidence>
<dbReference type="PANTHER" id="PTHR35011:SF2">
    <property type="entry name" value="2,3-DIKETO-L-GULONATE TRAP TRANSPORTER SMALL PERMEASE PROTEIN YIAM"/>
    <property type="match status" value="1"/>
</dbReference>
<name>A0A3E0U795_9GAMM</name>
<keyword evidence="3" id="KW-1003">Cell membrane</keyword>
<evidence type="ECO:0000256" key="7">
    <source>
        <dbReference type="ARBA" id="ARBA00023136"/>
    </source>
</evidence>
<evidence type="ECO:0000256" key="4">
    <source>
        <dbReference type="ARBA" id="ARBA00022519"/>
    </source>
</evidence>
<keyword evidence="4 9" id="KW-0997">Cell inner membrane</keyword>
<keyword evidence="12" id="KW-1185">Reference proteome</keyword>
<keyword evidence="5 9" id="KW-0812">Transmembrane</keyword>
<evidence type="ECO:0000256" key="2">
    <source>
        <dbReference type="ARBA" id="ARBA00022448"/>
    </source>
</evidence>
<dbReference type="AlphaFoldDB" id="A0A3E0U795"/>
<feature type="transmembrane region" description="Helical" evidence="9">
    <location>
        <begin position="112"/>
        <end position="132"/>
    </location>
</feature>
<feature type="transmembrane region" description="Helical" evidence="9">
    <location>
        <begin position="33"/>
        <end position="48"/>
    </location>
</feature>
<evidence type="ECO:0000256" key="8">
    <source>
        <dbReference type="ARBA" id="ARBA00038436"/>
    </source>
</evidence>
<keyword evidence="2 9" id="KW-0813">Transport</keyword>
<dbReference type="GO" id="GO:0015740">
    <property type="term" value="P:C4-dicarboxylate transport"/>
    <property type="evidence" value="ECO:0007669"/>
    <property type="project" value="TreeGrafter"/>
</dbReference>
<proteinExistence type="inferred from homology"/>
<comment type="subcellular location">
    <subcellularLocation>
        <location evidence="1 9">Cell inner membrane</location>
        <topology evidence="1 9">Multi-pass membrane protein</topology>
    </subcellularLocation>
</comment>
<evidence type="ECO:0000313" key="12">
    <source>
        <dbReference type="Proteomes" id="UP000256899"/>
    </source>
</evidence>
<organism evidence="11 12">
    <name type="scientific">Thalassotalea euphylliae</name>
    <dbReference type="NCBI Taxonomy" id="1655234"/>
    <lineage>
        <taxon>Bacteria</taxon>
        <taxon>Pseudomonadati</taxon>
        <taxon>Pseudomonadota</taxon>
        <taxon>Gammaproteobacteria</taxon>
        <taxon>Alteromonadales</taxon>
        <taxon>Colwelliaceae</taxon>
        <taxon>Thalassotalea</taxon>
    </lineage>
</organism>
<dbReference type="InterPro" id="IPR007387">
    <property type="entry name" value="TRAP_DctQ"/>
</dbReference>
<feature type="transmembrane region" description="Helical" evidence="9">
    <location>
        <begin position="69"/>
        <end position="92"/>
    </location>
</feature>
<evidence type="ECO:0000256" key="9">
    <source>
        <dbReference type="RuleBase" id="RU369079"/>
    </source>
</evidence>
<dbReference type="Pfam" id="PF04290">
    <property type="entry name" value="DctQ"/>
    <property type="match status" value="1"/>
</dbReference>
<dbReference type="GO" id="GO:0022857">
    <property type="term" value="F:transmembrane transporter activity"/>
    <property type="evidence" value="ECO:0007669"/>
    <property type="project" value="UniProtKB-UniRule"/>
</dbReference>
<sequence length="151" mass="16371">MVLMLAIVLTVTWQVLSRYILQSPSSGSEELARFLLIWIGMLGAVYCYRNRAHLGLNILTNKMTAQGQLVAALVSHAMVFFFAVTTLIMGGFNLIDMAMSPVQTSAALGIKVAHVYAIVPLSGILFCVYDIAEIAELLEHGVVSEGEEHGS</sequence>
<keyword evidence="6 9" id="KW-1133">Transmembrane helix</keyword>
<dbReference type="PANTHER" id="PTHR35011">
    <property type="entry name" value="2,3-DIKETO-L-GULONATE TRAP TRANSPORTER SMALL PERMEASE PROTEIN YIAM"/>
    <property type="match status" value="1"/>
</dbReference>
<comment type="caution">
    <text evidence="9">Lacks conserved residue(s) required for the propagation of feature annotation.</text>
</comment>
<reference evidence="12" key="1">
    <citation type="submission" date="2018-08" db="EMBL/GenBank/DDBJ databases">
        <title>Thalassotalea euphylliae genome.</title>
        <authorList>
            <person name="Summers S."/>
            <person name="Rice S.A."/>
            <person name="Freckelton M.L."/>
            <person name="Nedved B.T."/>
            <person name="Hadfield M.G."/>
        </authorList>
    </citation>
    <scope>NUCLEOTIDE SEQUENCE [LARGE SCALE GENOMIC DNA]</scope>
    <source>
        <strain evidence="12">H3</strain>
    </source>
</reference>
<evidence type="ECO:0000313" key="11">
    <source>
        <dbReference type="EMBL" id="REL32660.1"/>
    </source>
</evidence>
<evidence type="ECO:0000256" key="3">
    <source>
        <dbReference type="ARBA" id="ARBA00022475"/>
    </source>
</evidence>
<dbReference type="Proteomes" id="UP000256899">
    <property type="component" value="Unassembled WGS sequence"/>
</dbReference>
<dbReference type="GO" id="GO:0005886">
    <property type="term" value="C:plasma membrane"/>
    <property type="evidence" value="ECO:0007669"/>
    <property type="project" value="UniProtKB-SubCell"/>
</dbReference>
<comment type="similarity">
    <text evidence="8 9">Belongs to the TRAP transporter small permease family.</text>
</comment>